<dbReference type="RefSeq" id="WP_220211045.1">
    <property type="nucleotide sequence ID" value="NZ_BNJK01000002.1"/>
</dbReference>
<keyword evidence="2" id="KW-1185">Reference proteome</keyword>
<comment type="caution">
    <text evidence="1">The sequence shown here is derived from an EMBL/GenBank/DDBJ whole genome shotgun (WGS) entry which is preliminary data.</text>
</comment>
<gene>
    <name evidence="1" type="ORF">KSF_106170</name>
</gene>
<accession>A0A8J3N6W9</accession>
<name>A0A8J3N6W9_9CHLR</name>
<sequence>MGVPHTTHDWVAFHMYGPEYGKQLLITLQISKRQALPTLSPLSVVSIISS</sequence>
<protein>
    <submittedName>
        <fullName evidence="1">Uncharacterized protein</fullName>
    </submittedName>
</protein>
<organism evidence="1 2">
    <name type="scientific">Reticulibacter mediterranei</name>
    <dbReference type="NCBI Taxonomy" id="2778369"/>
    <lineage>
        <taxon>Bacteria</taxon>
        <taxon>Bacillati</taxon>
        <taxon>Chloroflexota</taxon>
        <taxon>Ktedonobacteria</taxon>
        <taxon>Ktedonobacterales</taxon>
        <taxon>Reticulibacteraceae</taxon>
        <taxon>Reticulibacter</taxon>
    </lineage>
</organism>
<dbReference type="Proteomes" id="UP000597444">
    <property type="component" value="Unassembled WGS sequence"/>
</dbReference>
<reference evidence="1" key="1">
    <citation type="submission" date="2020-10" db="EMBL/GenBank/DDBJ databases">
        <title>Taxonomic study of unclassified bacteria belonging to the class Ktedonobacteria.</title>
        <authorList>
            <person name="Yabe S."/>
            <person name="Wang C.M."/>
            <person name="Zheng Y."/>
            <person name="Sakai Y."/>
            <person name="Cavaletti L."/>
            <person name="Monciardini P."/>
            <person name="Donadio S."/>
        </authorList>
    </citation>
    <scope>NUCLEOTIDE SEQUENCE</scope>
    <source>
        <strain evidence="1">ID150040</strain>
    </source>
</reference>
<dbReference type="EMBL" id="BNJK01000002">
    <property type="protein sequence ID" value="GHP00570.1"/>
    <property type="molecule type" value="Genomic_DNA"/>
</dbReference>
<evidence type="ECO:0000313" key="2">
    <source>
        <dbReference type="Proteomes" id="UP000597444"/>
    </source>
</evidence>
<evidence type="ECO:0000313" key="1">
    <source>
        <dbReference type="EMBL" id="GHP00570.1"/>
    </source>
</evidence>
<dbReference type="AlphaFoldDB" id="A0A8J3N6W9"/>
<proteinExistence type="predicted"/>